<dbReference type="InterPro" id="IPR007553">
    <property type="entry name" value="2-thiour_desulf"/>
</dbReference>
<accession>A0A483CWE4</accession>
<comment type="caution">
    <text evidence="2">The sequence shown here is derived from an EMBL/GenBank/DDBJ whole genome shotgun (WGS) entry which is preliminary data.</text>
</comment>
<organism evidence="2 3">
    <name type="scientific">Methanofollis fontis</name>
    <dbReference type="NCBI Taxonomy" id="2052832"/>
    <lineage>
        <taxon>Archaea</taxon>
        <taxon>Methanobacteriati</taxon>
        <taxon>Methanobacteriota</taxon>
        <taxon>Stenosarchaea group</taxon>
        <taxon>Methanomicrobia</taxon>
        <taxon>Methanomicrobiales</taxon>
        <taxon>Methanomicrobiaceae</taxon>
        <taxon>Methanofollis</taxon>
    </lineage>
</organism>
<keyword evidence="3" id="KW-1185">Reference proteome</keyword>
<evidence type="ECO:0000313" key="2">
    <source>
        <dbReference type="EMBL" id="TAJ45891.1"/>
    </source>
</evidence>
<dbReference type="AlphaFoldDB" id="A0A483CWE4"/>
<dbReference type="Pfam" id="PF08349">
    <property type="entry name" value="DUF1722"/>
    <property type="match status" value="1"/>
</dbReference>
<dbReference type="EMBL" id="PGCL01000001">
    <property type="protein sequence ID" value="TAJ45891.1"/>
    <property type="molecule type" value="Genomic_DNA"/>
</dbReference>
<name>A0A483CWE4_9EURY</name>
<dbReference type="Pfam" id="PF04463">
    <property type="entry name" value="2-thiour_desulf"/>
    <property type="match status" value="1"/>
</dbReference>
<dbReference type="PANTHER" id="PTHR30087">
    <property type="entry name" value="INNER MEMBRANE PROTEIN"/>
    <property type="match status" value="1"/>
</dbReference>
<dbReference type="OrthoDB" id="2675at2157"/>
<dbReference type="PANTHER" id="PTHR30087:SF0">
    <property type="entry name" value="INNER MEMBRANE PROTEIN"/>
    <property type="match status" value="1"/>
</dbReference>
<feature type="domain" description="DUF1722" evidence="1">
    <location>
        <begin position="191"/>
        <end position="307"/>
    </location>
</feature>
<dbReference type="PIRSF" id="PIRSF037004">
    <property type="entry name" value="UCP037004"/>
    <property type="match status" value="1"/>
</dbReference>
<dbReference type="InterPro" id="IPR017087">
    <property type="entry name" value="UCP037004"/>
</dbReference>
<dbReference type="Proteomes" id="UP000292580">
    <property type="component" value="Unassembled WGS sequence"/>
</dbReference>
<evidence type="ECO:0000259" key="1">
    <source>
        <dbReference type="Pfam" id="PF08349"/>
    </source>
</evidence>
<proteinExistence type="predicted"/>
<reference evidence="2 3" key="1">
    <citation type="submission" date="2017-11" db="EMBL/GenBank/DDBJ databases">
        <title>Isolation and Characterization of Methanofollis Species from Methane Seep Offshore SW Taiwan.</title>
        <authorList>
            <person name="Teng N.-H."/>
            <person name="Lai M.-C."/>
            <person name="Chen S.-C."/>
        </authorList>
    </citation>
    <scope>NUCLEOTIDE SEQUENCE [LARGE SCALE GENOMIC DNA]</scope>
    <source>
        <strain evidence="2 3">FWC-SCC2</strain>
    </source>
</reference>
<protein>
    <submittedName>
        <fullName evidence="2">DUF1722 domain-containing protein</fullName>
    </submittedName>
</protein>
<dbReference type="InterPro" id="IPR013560">
    <property type="entry name" value="DUF1722"/>
</dbReference>
<gene>
    <name evidence="2" type="ORF">CUJ86_03310</name>
</gene>
<sequence>MRIFQRPRIVASRCVEFDHCRWNGDMIGSNVVRALKGYAEFVPVCPEVEIGLGVPRKPVRLVASGEGVRLVQPESGMDVTERMRAFSDRYLDAIGDIDGFILKSRSPSCGTKDVRIYRSPETAQVAEKGRGLFAEAVFSRFPDMPIEDEGRLRNRQIREYFLTRLFTLAEFRQVQTSERIRDLQAFHARNKFLLMAYNQGELEHLGRIVANPDRKAFAEVVQDYRAHLIAALHHPPRYTATINALMHAFGHFSDELTPDEKTLFLDTLERYRQDRVTICPNLTILRSWIARFGDEYLGEQTFFTPFPPDLVEVAPDLSHEGREYREVAPEG</sequence>
<evidence type="ECO:0000313" key="3">
    <source>
        <dbReference type="Proteomes" id="UP000292580"/>
    </source>
</evidence>